<dbReference type="RefSeq" id="WP_045625411.1">
    <property type="nucleotide sequence ID" value="NZ_BAYM01000099.1"/>
</dbReference>
<proteinExistence type="predicted"/>
<gene>
    <name evidence="1" type="ORF">LC0644_1737</name>
</gene>
<dbReference type="EMBL" id="BAYM01000099">
    <property type="protein sequence ID" value="GAN37148.1"/>
    <property type="molecule type" value="Genomic_DNA"/>
</dbReference>
<accession>A0A0C9QEU5</accession>
<sequence length="387" mass="43201">MDAILMSLMTALNEHLLINVYQRDTDDFYTGYVQVLGHDAVVLGTYNDSGIADGCALIAFSAIDQVEFAGDDLDSMNFRINLAQAQHFLTLQGQEKPLQFDATQNLIQQLATQAKANGQMVMVVVADDDAYLEGQVTAVAEDRFSMAIFNKFNYTDVRALQVDFSDILVMEFHGLDLKLETELVRQRDHLKHVATKLYQNDGQLAGVFQNALANNRLISVVPKGPEDQFFVGRVKAVNDRVVVLSLKDMAGQFGGYILLTLPSIQNVATASDYLQTISFYEKWDQTHHFSQQPVLNADREFDPNDDLIQTIISEAAGFERVVRIKVADSDEHFLGYPENVGETDFDLNLVGPDAGDTAQIRYGQIREIAFGHIFAYLQEAQLKNAGR</sequence>
<dbReference type="Proteomes" id="UP000032552">
    <property type="component" value="Unassembled WGS sequence"/>
</dbReference>
<comment type="caution">
    <text evidence="1">The sequence shown here is derived from an EMBL/GenBank/DDBJ whole genome shotgun (WGS) entry which is preliminary data.</text>
</comment>
<evidence type="ECO:0000313" key="1">
    <source>
        <dbReference type="EMBL" id="GAN37148.1"/>
    </source>
</evidence>
<protein>
    <submittedName>
        <fullName evidence="1">Uncharacterized protein</fullName>
    </submittedName>
</protein>
<dbReference type="AlphaFoldDB" id="A0A0C9QEU5"/>
<organism evidence="1 2">
    <name type="scientific">Lacticaseibacillus paracasei NRIC 0644</name>
    <dbReference type="NCBI Taxonomy" id="1435038"/>
    <lineage>
        <taxon>Bacteria</taxon>
        <taxon>Bacillati</taxon>
        <taxon>Bacillota</taxon>
        <taxon>Bacilli</taxon>
        <taxon>Lactobacillales</taxon>
        <taxon>Lactobacillaceae</taxon>
        <taxon>Lacticaseibacillus</taxon>
    </lineage>
</organism>
<name>A0A0C9QEU5_LACPA</name>
<reference evidence="2" key="1">
    <citation type="submission" date="2014-05" db="EMBL/GenBank/DDBJ databases">
        <title>Whole genome sequencing of Lactobacillus casei NRIC0644.</title>
        <authorList>
            <person name="Atarashi H."/>
            <person name="Yoshida Y."/>
            <person name="Fujimura S."/>
            <person name="Tanaka N."/>
            <person name="Shiwa Y."/>
            <person name="Yoshikawa H."/>
            <person name="Okada S."/>
            <person name="Nakagawa J."/>
        </authorList>
    </citation>
    <scope>NUCLEOTIDE SEQUENCE [LARGE SCALE GENOMIC DNA]</scope>
    <source>
        <strain evidence="2">NRIC0644</strain>
    </source>
</reference>
<evidence type="ECO:0000313" key="2">
    <source>
        <dbReference type="Proteomes" id="UP000032552"/>
    </source>
</evidence>